<evidence type="ECO:0000313" key="1">
    <source>
        <dbReference type="EMBL" id="MEJ8638184.1"/>
    </source>
</evidence>
<protein>
    <submittedName>
        <fullName evidence="1">Uncharacterized protein</fullName>
    </submittedName>
</protein>
<reference evidence="1" key="1">
    <citation type="submission" date="2024-03" db="EMBL/GenBank/DDBJ databases">
        <title>Novel Streptomyces species of biotechnological and ecological value are a feature of Machair soil.</title>
        <authorList>
            <person name="Prole J.R."/>
            <person name="Goodfellow M."/>
            <person name="Allenby N."/>
            <person name="Ward A.C."/>
        </authorList>
    </citation>
    <scope>NUCLEOTIDE SEQUENCE</scope>
    <source>
        <strain evidence="1">MS2.AVA.5</strain>
    </source>
</reference>
<name>A0ACC6Q3L6_9ACTN</name>
<dbReference type="Proteomes" id="UP001377168">
    <property type="component" value="Unassembled WGS sequence"/>
</dbReference>
<keyword evidence="2" id="KW-1185">Reference proteome</keyword>
<accession>A0ACC6Q3L6</accession>
<dbReference type="EMBL" id="JBBKAJ010000022">
    <property type="protein sequence ID" value="MEJ8638184.1"/>
    <property type="molecule type" value="Genomic_DNA"/>
</dbReference>
<gene>
    <name evidence="1" type="ORF">WKI67_33000</name>
</gene>
<organism evidence="1 2">
    <name type="scientific">Streptomyces achmelvichensis</name>
    <dbReference type="NCBI Taxonomy" id="3134111"/>
    <lineage>
        <taxon>Bacteria</taxon>
        <taxon>Bacillati</taxon>
        <taxon>Actinomycetota</taxon>
        <taxon>Actinomycetes</taxon>
        <taxon>Kitasatosporales</taxon>
        <taxon>Streptomycetaceae</taxon>
        <taxon>Streptomyces</taxon>
    </lineage>
</organism>
<comment type="caution">
    <text evidence="1">The sequence shown here is derived from an EMBL/GenBank/DDBJ whole genome shotgun (WGS) entry which is preliminary data.</text>
</comment>
<sequence>MSVSILVILGLVAAIMAVLLLARPVKLYSTATLTRRFGPEYDRVVALAGGDVRAAERELADRLRRFGGLCPFSLTDTTRRQYLGRWSGLQEQFVDAPGAAAARANQLLSRLASDRGLAAESRERQLDALSVHFPRHVDGARLLHAAAQQAAAGVTDADAMRRAMVAGRAHLEELLCDQGPRVPSGGAAGRRTGARHPLRLPSQRTIHSTHL</sequence>
<proteinExistence type="predicted"/>
<evidence type="ECO:0000313" key="2">
    <source>
        <dbReference type="Proteomes" id="UP001377168"/>
    </source>
</evidence>